<dbReference type="InterPro" id="IPR004937">
    <property type="entry name" value="Urea_transporter"/>
</dbReference>
<feature type="transmembrane region" description="Helical" evidence="7">
    <location>
        <begin position="120"/>
        <end position="139"/>
    </location>
</feature>
<gene>
    <name evidence="8" type="ORF">GCM10009849_17510</name>
</gene>
<protein>
    <recommendedName>
        <fullName evidence="10">Urea transporter</fullName>
    </recommendedName>
</protein>
<keyword evidence="4 7" id="KW-0812">Transmembrane</keyword>
<feature type="transmembrane region" description="Helical" evidence="7">
    <location>
        <begin position="21"/>
        <end position="48"/>
    </location>
</feature>
<evidence type="ECO:0000313" key="8">
    <source>
        <dbReference type="EMBL" id="GAA2199771.1"/>
    </source>
</evidence>
<feature type="transmembrane region" description="Helical" evidence="7">
    <location>
        <begin position="178"/>
        <end position="208"/>
    </location>
</feature>
<evidence type="ECO:0000313" key="9">
    <source>
        <dbReference type="Proteomes" id="UP001500432"/>
    </source>
</evidence>
<evidence type="ECO:0000256" key="6">
    <source>
        <dbReference type="ARBA" id="ARBA00023136"/>
    </source>
</evidence>
<keyword evidence="6 7" id="KW-0472">Membrane</keyword>
<reference evidence="8 9" key="1">
    <citation type="journal article" date="2019" name="Int. J. Syst. Evol. Microbiol.">
        <title>The Global Catalogue of Microorganisms (GCM) 10K type strain sequencing project: providing services to taxonomists for standard genome sequencing and annotation.</title>
        <authorList>
            <consortium name="The Broad Institute Genomics Platform"/>
            <consortium name="The Broad Institute Genome Sequencing Center for Infectious Disease"/>
            <person name="Wu L."/>
            <person name="Ma J."/>
        </authorList>
    </citation>
    <scope>NUCLEOTIDE SEQUENCE [LARGE SCALE GENOMIC DNA]</scope>
    <source>
        <strain evidence="8 9">JCM 16034</strain>
    </source>
</reference>
<feature type="transmembrane region" description="Helical" evidence="7">
    <location>
        <begin position="268"/>
        <end position="286"/>
    </location>
</feature>
<evidence type="ECO:0000256" key="5">
    <source>
        <dbReference type="ARBA" id="ARBA00022989"/>
    </source>
</evidence>
<comment type="similarity">
    <text evidence="2">Belongs to the urea transporter family.</text>
</comment>
<dbReference type="RefSeq" id="WP_344299324.1">
    <property type="nucleotide sequence ID" value="NZ_BAAAQW010000005.1"/>
</dbReference>
<evidence type="ECO:0000256" key="3">
    <source>
        <dbReference type="ARBA" id="ARBA00022475"/>
    </source>
</evidence>
<evidence type="ECO:0000256" key="2">
    <source>
        <dbReference type="ARBA" id="ARBA00005914"/>
    </source>
</evidence>
<dbReference type="PANTHER" id="PTHR10464:SF4">
    <property type="entry name" value="UREA TRANSPORTER"/>
    <property type="match status" value="1"/>
</dbReference>
<evidence type="ECO:0000256" key="4">
    <source>
        <dbReference type="ARBA" id="ARBA00022692"/>
    </source>
</evidence>
<dbReference type="InterPro" id="IPR029020">
    <property type="entry name" value="Ammonium/urea_transptr"/>
</dbReference>
<sequence>MTRLPLALVRSQAQIFFQPAWLTGVLLLAAFAVASPLLAGFALLGAAVQSAAAWFIPALDRADVVEGKHGFCGALTAVAAGTALGPTPAALVWAVAGSVACAGVVLLMDRGGTAERGLPAMTAPFCAVSSVALLATASMQSPPPAFAYHPTGTLLDPAVAVLLSVAQVVLLDNVWSGALILAGLFAAGWAVGLWALVGAAVASAVAWAVGADADGVLNGLDGYSGVLVALSLGLVFLRSRYRVPITLAGVALTVPVRLLLAGAGVPVYTWPFVLVTWAALVLVHLARSRTKGGSGAPPRHA</sequence>
<accession>A0ABN3BU87</accession>
<dbReference type="Pfam" id="PF03253">
    <property type="entry name" value="UT"/>
    <property type="match status" value="1"/>
</dbReference>
<keyword evidence="3" id="KW-1003">Cell membrane</keyword>
<dbReference type="PANTHER" id="PTHR10464">
    <property type="entry name" value="UREA TRANSPORTER"/>
    <property type="match status" value="1"/>
</dbReference>
<organism evidence="8 9">
    <name type="scientific">Sinomonas flava</name>
    <dbReference type="NCBI Taxonomy" id="496857"/>
    <lineage>
        <taxon>Bacteria</taxon>
        <taxon>Bacillati</taxon>
        <taxon>Actinomycetota</taxon>
        <taxon>Actinomycetes</taxon>
        <taxon>Micrococcales</taxon>
        <taxon>Micrococcaceae</taxon>
        <taxon>Sinomonas</taxon>
    </lineage>
</organism>
<evidence type="ECO:0000256" key="7">
    <source>
        <dbReference type="SAM" id="Phobius"/>
    </source>
</evidence>
<comment type="subcellular location">
    <subcellularLocation>
        <location evidence="1">Cell membrane</location>
        <topology evidence="1">Multi-pass membrane protein</topology>
    </subcellularLocation>
</comment>
<keyword evidence="9" id="KW-1185">Reference proteome</keyword>
<dbReference type="Gene3D" id="1.10.3430.10">
    <property type="entry name" value="Ammonium transporter AmtB like domains"/>
    <property type="match status" value="1"/>
</dbReference>
<feature type="transmembrane region" description="Helical" evidence="7">
    <location>
        <begin position="220"/>
        <end position="237"/>
    </location>
</feature>
<evidence type="ECO:0000256" key="1">
    <source>
        <dbReference type="ARBA" id="ARBA00004651"/>
    </source>
</evidence>
<proteinExistence type="inferred from homology"/>
<feature type="transmembrane region" description="Helical" evidence="7">
    <location>
        <begin position="90"/>
        <end position="108"/>
    </location>
</feature>
<name>A0ABN3BU87_9MICC</name>
<evidence type="ECO:0008006" key="10">
    <source>
        <dbReference type="Google" id="ProtNLM"/>
    </source>
</evidence>
<keyword evidence="5 7" id="KW-1133">Transmembrane helix</keyword>
<comment type="caution">
    <text evidence="8">The sequence shown here is derived from an EMBL/GenBank/DDBJ whole genome shotgun (WGS) entry which is preliminary data.</text>
</comment>
<dbReference type="Proteomes" id="UP001500432">
    <property type="component" value="Unassembled WGS sequence"/>
</dbReference>
<dbReference type="EMBL" id="BAAAQW010000005">
    <property type="protein sequence ID" value="GAA2199771.1"/>
    <property type="molecule type" value="Genomic_DNA"/>
</dbReference>
<feature type="transmembrane region" description="Helical" evidence="7">
    <location>
        <begin position="151"/>
        <end position="171"/>
    </location>
</feature>